<feature type="compositionally biased region" description="Basic and acidic residues" evidence="1">
    <location>
        <begin position="98"/>
        <end position="108"/>
    </location>
</feature>
<proteinExistence type="predicted"/>
<feature type="compositionally biased region" description="Basic and acidic residues" evidence="1">
    <location>
        <begin position="122"/>
        <end position="143"/>
    </location>
</feature>
<accession>A0A645BXY9</accession>
<protein>
    <submittedName>
        <fullName evidence="2">Uncharacterized protein</fullName>
    </submittedName>
</protein>
<organism evidence="2">
    <name type="scientific">bioreactor metagenome</name>
    <dbReference type="NCBI Taxonomy" id="1076179"/>
    <lineage>
        <taxon>unclassified sequences</taxon>
        <taxon>metagenomes</taxon>
        <taxon>ecological metagenomes</taxon>
    </lineage>
</organism>
<comment type="caution">
    <text evidence="2">The sequence shown here is derived from an EMBL/GenBank/DDBJ whole genome shotgun (WGS) entry which is preliminary data.</text>
</comment>
<dbReference type="AlphaFoldDB" id="A0A645BXY9"/>
<reference evidence="2" key="1">
    <citation type="submission" date="2019-08" db="EMBL/GenBank/DDBJ databases">
        <authorList>
            <person name="Kucharzyk K."/>
            <person name="Murdoch R.W."/>
            <person name="Higgins S."/>
            <person name="Loffler F."/>
        </authorList>
    </citation>
    <scope>NUCLEOTIDE SEQUENCE</scope>
</reference>
<name>A0A645BXY9_9ZZZZ</name>
<evidence type="ECO:0000256" key="1">
    <source>
        <dbReference type="SAM" id="MobiDB-lite"/>
    </source>
</evidence>
<feature type="region of interest" description="Disordered" evidence="1">
    <location>
        <begin position="1"/>
        <end position="24"/>
    </location>
</feature>
<gene>
    <name evidence="2" type="ORF">SDC9_117192</name>
</gene>
<feature type="compositionally biased region" description="Basic and acidic residues" evidence="1">
    <location>
        <begin position="1"/>
        <end position="13"/>
    </location>
</feature>
<dbReference type="EMBL" id="VSSQ01023361">
    <property type="protein sequence ID" value="MPM70239.1"/>
    <property type="molecule type" value="Genomic_DNA"/>
</dbReference>
<feature type="region of interest" description="Disordered" evidence="1">
    <location>
        <begin position="40"/>
        <end position="65"/>
    </location>
</feature>
<evidence type="ECO:0000313" key="2">
    <source>
        <dbReference type="EMBL" id="MPM70239.1"/>
    </source>
</evidence>
<feature type="region of interest" description="Disordered" evidence="1">
    <location>
        <begin position="80"/>
        <end position="143"/>
    </location>
</feature>
<sequence length="143" mass="16659">MVHPSHDRYRIEEPDNQATDTKRQMQEHLDQFNSLGFKAVHQGAKHKQRDEYGNQDDHKGREDQVHRVRHHLPQLLLQIGSDDPGDQGCQNGALVTDQRNDTKSHDRFSSPASYRIGIRQGRRNEHQSDQEADDRQTADLFER</sequence>
<feature type="compositionally biased region" description="Basic and acidic residues" evidence="1">
    <location>
        <begin position="48"/>
        <end position="65"/>
    </location>
</feature>